<feature type="domain" description="Tyrosine specific protein phosphatases" evidence="2">
    <location>
        <begin position="71"/>
        <end position="126"/>
    </location>
</feature>
<accession>A0ABS4PUC3</accession>
<dbReference type="InterPro" id="IPR000387">
    <property type="entry name" value="Tyr_Pase_dom"/>
</dbReference>
<evidence type="ECO:0000313" key="4">
    <source>
        <dbReference type="Proteomes" id="UP000741013"/>
    </source>
</evidence>
<evidence type="ECO:0000313" key="3">
    <source>
        <dbReference type="EMBL" id="MBP2183015.1"/>
    </source>
</evidence>
<organism evidence="3 4">
    <name type="scientific">Amycolatopsis magusensis</name>
    <dbReference type="NCBI Taxonomy" id="882444"/>
    <lineage>
        <taxon>Bacteria</taxon>
        <taxon>Bacillati</taxon>
        <taxon>Actinomycetota</taxon>
        <taxon>Actinomycetes</taxon>
        <taxon>Pseudonocardiales</taxon>
        <taxon>Pseudonocardiaceae</taxon>
        <taxon>Amycolatopsis</taxon>
    </lineage>
</organism>
<dbReference type="PROSITE" id="PS50056">
    <property type="entry name" value="TYR_PHOSPHATASE_2"/>
    <property type="match status" value="1"/>
</dbReference>
<evidence type="ECO:0000256" key="1">
    <source>
        <dbReference type="ARBA" id="ARBA00022801"/>
    </source>
</evidence>
<keyword evidence="4" id="KW-1185">Reference proteome</keyword>
<dbReference type="InterPro" id="IPR029021">
    <property type="entry name" value="Prot-tyrosine_phosphatase-like"/>
</dbReference>
<dbReference type="EMBL" id="JAGGMS010000001">
    <property type="protein sequence ID" value="MBP2183015.1"/>
    <property type="molecule type" value="Genomic_DNA"/>
</dbReference>
<dbReference type="Gene3D" id="3.90.190.10">
    <property type="entry name" value="Protein tyrosine phosphatase superfamily"/>
    <property type="match status" value="1"/>
</dbReference>
<name>A0ABS4PUC3_9PSEU</name>
<dbReference type="RefSeq" id="WP_209666233.1">
    <property type="nucleotide sequence ID" value="NZ_JAGGMS010000001.1"/>
</dbReference>
<reference evidence="3 4" key="1">
    <citation type="submission" date="2021-03" db="EMBL/GenBank/DDBJ databases">
        <title>Sequencing the genomes of 1000 actinobacteria strains.</title>
        <authorList>
            <person name="Klenk H.-P."/>
        </authorList>
    </citation>
    <scope>NUCLEOTIDE SEQUENCE [LARGE SCALE GENOMIC DNA]</scope>
    <source>
        <strain evidence="3 4">DSM 45510</strain>
    </source>
</reference>
<dbReference type="Pfam" id="PF22784">
    <property type="entry name" value="PTP-SAK"/>
    <property type="match status" value="1"/>
</dbReference>
<dbReference type="InterPro" id="IPR057023">
    <property type="entry name" value="PTP-SAK"/>
</dbReference>
<sequence>MSVTQLTGAIELPDGSWVRGRGLRRGAPEGDPPDHGLYLGTRVLRRSHGGHIAWAQEWISWPDFLLPLDREAAVTRIRALHALAKEGHRVEIACGGGVGRTGTVMACLARLAGVPAGEAVAWTREHYHPRAVETPWQHRWVARFPA</sequence>
<dbReference type="SUPFAM" id="SSF52799">
    <property type="entry name" value="(Phosphotyrosine protein) phosphatases II"/>
    <property type="match status" value="1"/>
</dbReference>
<proteinExistence type="predicted"/>
<evidence type="ECO:0000259" key="2">
    <source>
        <dbReference type="PROSITE" id="PS50056"/>
    </source>
</evidence>
<gene>
    <name evidence="3" type="ORF">JOM49_004541</name>
</gene>
<keyword evidence="1" id="KW-0378">Hydrolase</keyword>
<comment type="caution">
    <text evidence="3">The sequence shown here is derived from an EMBL/GenBank/DDBJ whole genome shotgun (WGS) entry which is preliminary data.</text>
</comment>
<protein>
    <recommendedName>
        <fullName evidence="2">Tyrosine specific protein phosphatases domain-containing protein</fullName>
    </recommendedName>
</protein>
<dbReference type="Proteomes" id="UP000741013">
    <property type="component" value="Unassembled WGS sequence"/>
</dbReference>